<keyword evidence="2 7" id="KW-0812">Transmembrane</keyword>
<evidence type="ECO:0000313" key="9">
    <source>
        <dbReference type="EMBL" id="SLN41446.1"/>
    </source>
</evidence>
<dbReference type="GO" id="GO:0005506">
    <property type="term" value="F:iron ion binding"/>
    <property type="evidence" value="ECO:0007669"/>
    <property type="project" value="InterPro"/>
</dbReference>
<dbReference type="InParanoid" id="A0A1Y5SMY0"/>
<dbReference type="Proteomes" id="UP000193200">
    <property type="component" value="Unassembled WGS sequence"/>
</dbReference>
<dbReference type="GO" id="GO:0050479">
    <property type="term" value="F:glyceryl-ether monooxygenase activity"/>
    <property type="evidence" value="ECO:0007669"/>
    <property type="project" value="TreeGrafter"/>
</dbReference>
<dbReference type="GO" id="GO:0006643">
    <property type="term" value="P:membrane lipid metabolic process"/>
    <property type="evidence" value="ECO:0007669"/>
    <property type="project" value="TreeGrafter"/>
</dbReference>
<dbReference type="InterPro" id="IPR051689">
    <property type="entry name" value="Sterol_desaturase/TMEM195"/>
</dbReference>
<sequence>MDGLDAFLRVQSEPLTYLVFFGLLAPLILLEGVVSRSAEAPRRRRRWTGNYAMTALNIVVLGAIPVSAVMAADYARDNGIGLLNLLPIDPWTAVVAALLARSLVSWAIHLAMHKVPWLWRLHRVHHSDPVLDVSTTVRMHPLEFVVNAPLLIGAAVLLGLPPAALMLYELADTALAVFSHANIRLPARLERLLNRVIVTPDVHRIHHSSLQPETDSNYGATLTIWDRLFGTYREKPGPELATMTIGLDEYRGQPTASLFWMLLLPFRPFARPSKDPTIGQSLAPQPTRTDIP</sequence>
<dbReference type="GO" id="GO:0012505">
    <property type="term" value="C:endomembrane system"/>
    <property type="evidence" value="ECO:0007669"/>
    <property type="project" value="UniProtKB-SubCell"/>
</dbReference>
<keyword evidence="5" id="KW-0443">Lipid metabolism</keyword>
<dbReference type="EMBL" id="FWFR01000001">
    <property type="protein sequence ID" value="SLN41446.1"/>
    <property type="molecule type" value="Genomic_DNA"/>
</dbReference>
<feature type="transmembrane region" description="Helical" evidence="7">
    <location>
        <begin position="144"/>
        <end position="168"/>
    </location>
</feature>
<dbReference type="Pfam" id="PF04116">
    <property type="entry name" value="FA_hydroxylase"/>
    <property type="match status" value="1"/>
</dbReference>
<dbReference type="PANTHER" id="PTHR21624">
    <property type="entry name" value="STEROL DESATURASE-RELATED PROTEIN"/>
    <property type="match status" value="1"/>
</dbReference>
<dbReference type="PANTHER" id="PTHR21624:SF1">
    <property type="entry name" value="ALKYLGLYCEROL MONOOXYGENASE"/>
    <property type="match status" value="1"/>
</dbReference>
<evidence type="ECO:0000259" key="8">
    <source>
        <dbReference type="Pfam" id="PF04116"/>
    </source>
</evidence>
<keyword evidence="6 7" id="KW-0472">Membrane</keyword>
<feature type="domain" description="Fatty acid hydroxylase" evidence="8">
    <location>
        <begin position="94"/>
        <end position="231"/>
    </location>
</feature>
<feature type="transmembrane region" description="Helical" evidence="7">
    <location>
        <begin position="91"/>
        <end position="112"/>
    </location>
</feature>
<dbReference type="OrthoDB" id="9770329at2"/>
<evidence type="ECO:0000256" key="7">
    <source>
        <dbReference type="SAM" id="Phobius"/>
    </source>
</evidence>
<keyword evidence="3 7" id="KW-1133">Transmembrane helix</keyword>
<evidence type="ECO:0000256" key="1">
    <source>
        <dbReference type="ARBA" id="ARBA00004127"/>
    </source>
</evidence>
<reference evidence="9 10" key="1">
    <citation type="submission" date="2017-03" db="EMBL/GenBank/DDBJ databases">
        <authorList>
            <person name="Afonso C.L."/>
            <person name="Miller P.J."/>
            <person name="Scott M.A."/>
            <person name="Spackman E."/>
            <person name="Goraichik I."/>
            <person name="Dimitrov K.M."/>
            <person name="Suarez D.L."/>
            <person name="Swayne D.E."/>
        </authorList>
    </citation>
    <scope>NUCLEOTIDE SEQUENCE [LARGE SCALE GENOMIC DNA]</scope>
    <source>
        <strain evidence="9 10">CECT 7691</strain>
    </source>
</reference>
<evidence type="ECO:0000256" key="4">
    <source>
        <dbReference type="ARBA" id="ARBA00023002"/>
    </source>
</evidence>
<feature type="transmembrane region" description="Helical" evidence="7">
    <location>
        <begin position="54"/>
        <end position="71"/>
    </location>
</feature>
<evidence type="ECO:0000256" key="5">
    <source>
        <dbReference type="ARBA" id="ARBA00023098"/>
    </source>
</evidence>
<name>A0A1Y5SMY0_9PROT</name>
<evidence type="ECO:0000256" key="2">
    <source>
        <dbReference type="ARBA" id="ARBA00022692"/>
    </source>
</evidence>
<accession>A0A1Y5SMY0</accession>
<keyword evidence="4" id="KW-0560">Oxidoreductase</keyword>
<dbReference type="GO" id="GO:0008610">
    <property type="term" value="P:lipid biosynthetic process"/>
    <property type="evidence" value="ECO:0007669"/>
    <property type="project" value="InterPro"/>
</dbReference>
<keyword evidence="10" id="KW-1185">Reference proteome</keyword>
<evidence type="ECO:0000313" key="10">
    <source>
        <dbReference type="Proteomes" id="UP000193200"/>
    </source>
</evidence>
<proteinExistence type="predicted"/>
<evidence type="ECO:0000256" key="3">
    <source>
        <dbReference type="ARBA" id="ARBA00022989"/>
    </source>
</evidence>
<evidence type="ECO:0000256" key="6">
    <source>
        <dbReference type="ARBA" id="ARBA00023136"/>
    </source>
</evidence>
<protein>
    <submittedName>
        <fullName evidence="9">Fatty acid hydroxylase superfamily protein</fullName>
    </submittedName>
</protein>
<dbReference type="GO" id="GO:0016020">
    <property type="term" value="C:membrane"/>
    <property type="evidence" value="ECO:0007669"/>
    <property type="project" value="GOC"/>
</dbReference>
<dbReference type="RefSeq" id="WP_085882967.1">
    <property type="nucleotide sequence ID" value="NZ_FWFR01000001.1"/>
</dbReference>
<comment type="subcellular location">
    <subcellularLocation>
        <location evidence="1">Endomembrane system</location>
        <topology evidence="1">Multi-pass membrane protein</topology>
    </subcellularLocation>
</comment>
<dbReference type="InterPro" id="IPR006694">
    <property type="entry name" value="Fatty_acid_hydroxylase"/>
</dbReference>
<feature type="transmembrane region" description="Helical" evidence="7">
    <location>
        <begin position="15"/>
        <end position="34"/>
    </location>
</feature>
<gene>
    <name evidence="9" type="ORF">OCH7691_01755</name>
</gene>
<dbReference type="AlphaFoldDB" id="A0A1Y5SMY0"/>
<organism evidence="9 10">
    <name type="scientific">Oceanibacterium hippocampi</name>
    <dbReference type="NCBI Taxonomy" id="745714"/>
    <lineage>
        <taxon>Bacteria</taxon>
        <taxon>Pseudomonadati</taxon>
        <taxon>Pseudomonadota</taxon>
        <taxon>Alphaproteobacteria</taxon>
        <taxon>Sneathiellales</taxon>
        <taxon>Sneathiellaceae</taxon>
        <taxon>Oceanibacterium</taxon>
    </lineage>
</organism>